<name>A0ABX7YQD0_9GAMM</name>
<sequence>MFKASLAQLRGSKQTVLEKELAKEQSTALGKAGRRLTAALEAYQSDKAHQFRRHTEAWHHQQLTEAVYSLMVTREFLGFVDCNIEWICQQYPLPPAVLENLVPKSQMEYLEREWHYR</sequence>
<keyword evidence="2" id="KW-1185">Reference proteome</keyword>
<reference evidence="1 2" key="1">
    <citation type="submission" date="2021-04" db="EMBL/GenBank/DDBJ databases">
        <title>Novel species identification of genus Shewanella.</title>
        <authorList>
            <person name="Liu G."/>
        </authorList>
    </citation>
    <scope>NUCLEOTIDE SEQUENCE [LARGE SCALE GENOMIC DNA]</scope>
    <source>
        <strain evidence="1 2">FJAT-54481</strain>
    </source>
</reference>
<gene>
    <name evidence="1" type="ORF">KDN34_11470</name>
</gene>
<dbReference type="RefSeq" id="WP_212593907.1">
    <property type="nucleotide sequence ID" value="NZ_CP073587.1"/>
</dbReference>
<accession>A0ABX7YQD0</accession>
<evidence type="ECO:0000313" key="2">
    <source>
        <dbReference type="Proteomes" id="UP000679575"/>
    </source>
</evidence>
<protein>
    <submittedName>
        <fullName evidence="1">Uncharacterized protein</fullName>
    </submittedName>
</protein>
<dbReference type="Proteomes" id="UP000679575">
    <property type="component" value="Chromosome"/>
</dbReference>
<dbReference type="EMBL" id="CP073587">
    <property type="protein sequence ID" value="QUN04855.1"/>
    <property type="molecule type" value="Genomic_DNA"/>
</dbReference>
<evidence type="ECO:0000313" key="1">
    <source>
        <dbReference type="EMBL" id="QUN04855.1"/>
    </source>
</evidence>
<proteinExistence type="predicted"/>
<organism evidence="1 2">
    <name type="scientific">Shewanella yunxiaonensis</name>
    <dbReference type="NCBI Taxonomy" id="2829809"/>
    <lineage>
        <taxon>Bacteria</taxon>
        <taxon>Pseudomonadati</taxon>
        <taxon>Pseudomonadota</taxon>
        <taxon>Gammaproteobacteria</taxon>
        <taxon>Alteromonadales</taxon>
        <taxon>Shewanellaceae</taxon>
        <taxon>Shewanella</taxon>
    </lineage>
</organism>